<feature type="domain" description="CCAAT-binding factor" evidence="8">
    <location>
        <begin position="491"/>
        <end position="667"/>
    </location>
</feature>
<feature type="compositionally biased region" description="Acidic residues" evidence="7">
    <location>
        <begin position="121"/>
        <end position="131"/>
    </location>
</feature>
<feature type="region of interest" description="Disordered" evidence="7">
    <location>
        <begin position="19"/>
        <end position="48"/>
    </location>
</feature>
<gene>
    <name evidence="10" type="ORF">AGOS_ACR032C</name>
</gene>
<dbReference type="AlphaFoldDB" id="Q75C84"/>
<reference evidence="11" key="2">
    <citation type="journal article" date="2013" name="G3 (Bethesda)">
        <title>Genomes of Ashbya fungi isolated from insects reveal four mating-type loci, numerous translocations, lack of transposons, and distinct gene duplications.</title>
        <authorList>
            <person name="Dietrich F.S."/>
            <person name="Voegeli S."/>
            <person name="Kuo S."/>
            <person name="Philippsen P."/>
        </authorList>
    </citation>
    <scope>GENOME REANNOTATION</scope>
    <source>
        <strain evidence="11">ATCC 10895 / CBS 109.51 / FGSC 9923 / NRRL Y-1056</strain>
    </source>
</reference>
<dbReference type="PIRSF" id="PIRSF028977">
    <property type="entry name" value="Nucleolar_complex_p3"/>
    <property type="match status" value="1"/>
</dbReference>
<dbReference type="InterPro" id="IPR016024">
    <property type="entry name" value="ARM-type_fold"/>
</dbReference>
<dbReference type="PANTHER" id="PTHR14428">
    <property type="entry name" value="NUCLEOLAR COMPLEX PROTEIN 3"/>
    <property type="match status" value="1"/>
</dbReference>
<dbReference type="GO" id="GO:0006364">
    <property type="term" value="P:rRNA processing"/>
    <property type="evidence" value="ECO:0007669"/>
    <property type="project" value="EnsemblFungi"/>
</dbReference>
<sequence>MSYNHSECILRLDSSRYDSKMANKKRSQKAIQERTDKKRKLQDAQLENGLFGADVNSIDIGEEMPAKIASGKWEDNEQDYELKPRRMQDSEHELVEGLPIKINGKLERKMRVVQRAPENNEVSEDDSEKSEDESKQEESADEEDEEPDTEERILEMKELIAELVEKIIEEPEENTSALTRLRKMAESKNPNTSKFSMLALIPVWKSIIPGYRIRPLTEMEKKEKVSKDVARLRNFEEKLVHNYKLYIDHLASLARTANNEPALKVRLGNIAATAAVELAGSFSHFNFMSEVLTIVVRRVCKPNPSADPVFSKAIKVLETLMNEDDEGRVSAEIVRLLSRTLKVRNYNVDESVLNSLLSVDVLHDYDPNTKTDEPTKVKLKKKDRVHLSKKQRKVRKEMKEIEEEMRKAEQAVSAEEREKNQAELLKLILALYLNVLKANQQKLIGSVLEGLAKFGHMANLELLGDFLTVMKELISDADLNALSSAEVRKVLLCIVTAFSLVSNHRHMKLSVDLSSFVDALYSVLPYLSLDADVEFSHKTLRLADPLNNELVKPSVNVSTKAELLLKALDHVFFRSKSGTQQRAAAFTKRLYICMEHTPEKTTVALLKFLDKLMTKYPQIAGLYSTNDRIGNGTFYMEASTPARSNPDAATIWENALLTKHYCPLVVKGTKALFNRSKEST</sequence>
<dbReference type="OMA" id="FGNMANF"/>
<dbReference type="InParanoid" id="Q75C84"/>
<name>Q75C84_EREGS</name>
<keyword evidence="11" id="KW-1185">Reference proteome</keyword>
<evidence type="ECO:0000313" key="10">
    <source>
        <dbReference type="EMBL" id="AAS51259.1"/>
    </source>
</evidence>
<dbReference type="EMBL" id="AE016816">
    <property type="protein sequence ID" value="AAS51259.1"/>
    <property type="molecule type" value="Genomic_DNA"/>
</dbReference>
<dbReference type="PANTHER" id="PTHR14428:SF5">
    <property type="entry name" value="NUCLEOLAR COMPLEX PROTEIN 3 HOMOLOG"/>
    <property type="match status" value="1"/>
</dbReference>
<keyword evidence="4" id="KW-0539">Nucleus</keyword>
<dbReference type="GO" id="GO:0003682">
    <property type="term" value="F:chromatin binding"/>
    <property type="evidence" value="ECO:0000318"/>
    <property type="project" value="GO_Central"/>
</dbReference>
<dbReference type="STRING" id="284811.Q75C84"/>
<dbReference type="GO" id="GO:0005730">
    <property type="term" value="C:nucleolus"/>
    <property type="evidence" value="ECO:0000318"/>
    <property type="project" value="GO_Central"/>
</dbReference>
<evidence type="ECO:0000313" key="11">
    <source>
        <dbReference type="Proteomes" id="UP000000591"/>
    </source>
</evidence>
<feature type="region of interest" description="Disordered" evidence="7">
    <location>
        <begin position="111"/>
        <end position="150"/>
    </location>
</feature>
<evidence type="ECO:0000256" key="1">
    <source>
        <dbReference type="ARBA" id="ARBA00004604"/>
    </source>
</evidence>
<evidence type="ECO:0000256" key="6">
    <source>
        <dbReference type="SAM" id="Coils"/>
    </source>
</evidence>
<evidence type="ECO:0000256" key="2">
    <source>
        <dbReference type="ARBA" id="ARBA00007797"/>
    </source>
</evidence>
<dbReference type="GO" id="GO:0005656">
    <property type="term" value="C:nuclear pre-replicative complex"/>
    <property type="evidence" value="ECO:0007669"/>
    <property type="project" value="EnsemblFungi"/>
</dbReference>
<dbReference type="eggNOG" id="KOG2153">
    <property type="taxonomic scope" value="Eukaryota"/>
</dbReference>
<dbReference type="KEGG" id="ago:AGOS_ACR032C"/>
<accession>Q75C84</accession>
<dbReference type="Proteomes" id="UP000000591">
    <property type="component" value="Chromosome III"/>
</dbReference>
<evidence type="ECO:0000256" key="3">
    <source>
        <dbReference type="ARBA" id="ARBA00023054"/>
    </source>
</evidence>
<evidence type="ECO:0000259" key="8">
    <source>
        <dbReference type="Pfam" id="PF03914"/>
    </source>
</evidence>
<dbReference type="GO" id="GO:0006267">
    <property type="term" value="P:pre-replicative complex assembly involved in nuclear cell cycle DNA replication"/>
    <property type="evidence" value="ECO:0007669"/>
    <property type="project" value="EnsemblFungi"/>
</dbReference>
<dbReference type="HOGENOM" id="CLU_012441_3_1_1"/>
<dbReference type="GO" id="GO:0042273">
    <property type="term" value="P:ribosomal large subunit biogenesis"/>
    <property type="evidence" value="ECO:0007669"/>
    <property type="project" value="EnsemblFungi"/>
</dbReference>
<keyword evidence="5" id="KW-0690">Ribosome biogenesis</keyword>
<comment type="similarity">
    <text evidence="2 5">Belongs to the CBF/MAK21 family.</text>
</comment>
<evidence type="ECO:0000256" key="7">
    <source>
        <dbReference type="SAM" id="MobiDB-lite"/>
    </source>
</evidence>
<dbReference type="Pfam" id="PF07540">
    <property type="entry name" value="NOC3p"/>
    <property type="match status" value="1"/>
</dbReference>
<evidence type="ECO:0000256" key="5">
    <source>
        <dbReference type="PIRNR" id="PIRNR028977"/>
    </source>
</evidence>
<dbReference type="GeneID" id="4619560"/>
<dbReference type="FunCoup" id="Q75C84">
    <property type="interactions" value="1175"/>
</dbReference>
<dbReference type="InterPro" id="IPR005612">
    <property type="entry name" value="CCAAT-binding_factor"/>
</dbReference>
<dbReference type="InterPro" id="IPR011501">
    <property type="entry name" value="Noc3_N"/>
</dbReference>
<reference evidence="10 11" key="1">
    <citation type="journal article" date="2004" name="Science">
        <title>The Ashbya gossypii genome as a tool for mapping the ancient Saccharomyces cerevisiae genome.</title>
        <authorList>
            <person name="Dietrich F.S."/>
            <person name="Voegeli S."/>
            <person name="Brachat S."/>
            <person name="Lerch A."/>
            <person name="Gates K."/>
            <person name="Steiner S."/>
            <person name="Mohr C."/>
            <person name="Pohlmann R."/>
            <person name="Luedi P."/>
            <person name="Choi S."/>
            <person name="Wing R.A."/>
            <person name="Flavier A."/>
            <person name="Gaffney T.D."/>
            <person name="Philippsen P."/>
        </authorList>
    </citation>
    <scope>NUCLEOTIDE SEQUENCE [LARGE SCALE GENOMIC DNA]</scope>
    <source>
        <strain evidence="11">ATCC 10895 / CBS 109.51 / FGSC 9923 / NRRL Y-1056</strain>
    </source>
</reference>
<dbReference type="RefSeq" id="NP_983435.1">
    <property type="nucleotide sequence ID" value="NM_208788.1"/>
</dbReference>
<protein>
    <recommendedName>
        <fullName evidence="5">Nucleolar complex-associated protein 3</fullName>
    </recommendedName>
</protein>
<feature type="coiled-coil region" evidence="6">
    <location>
        <begin position="384"/>
        <end position="425"/>
    </location>
</feature>
<feature type="compositionally biased region" description="Acidic residues" evidence="7">
    <location>
        <begin position="139"/>
        <end position="149"/>
    </location>
</feature>
<feature type="domain" description="Nucleolar complex-associated protein 3 N-terminal" evidence="9">
    <location>
        <begin position="156"/>
        <end position="246"/>
    </location>
</feature>
<dbReference type="SUPFAM" id="SSF48371">
    <property type="entry name" value="ARM repeat"/>
    <property type="match status" value="1"/>
</dbReference>
<comment type="function">
    <text evidence="5">Required for synthesis of 60S ribosomal subunits and the transport of pre-ribosomes from the nucleoplasm to the cytoplasm.</text>
</comment>
<dbReference type="InterPro" id="IPR016903">
    <property type="entry name" value="Nucleolar_cplx-assoc_3"/>
</dbReference>
<evidence type="ECO:0000259" key="9">
    <source>
        <dbReference type="Pfam" id="PF07540"/>
    </source>
</evidence>
<comment type="subcellular location">
    <subcellularLocation>
        <location evidence="1 5">Nucleus</location>
        <location evidence="1 5">Nucleolus</location>
    </subcellularLocation>
</comment>
<dbReference type="GO" id="GO:0006270">
    <property type="term" value="P:DNA replication initiation"/>
    <property type="evidence" value="ECO:0000318"/>
    <property type="project" value="GO_Central"/>
</dbReference>
<dbReference type="OrthoDB" id="10263597at2759"/>
<organism evidence="10 11">
    <name type="scientific">Eremothecium gossypii (strain ATCC 10895 / CBS 109.51 / FGSC 9923 / NRRL Y-1056)</name>
    <name type="common">Yeast</name>
    <name type="synonym">Ashbya gossypii</name>
    <dbReference type="NCBI Taxonomy" id="284811"/>
    <lineage>
        <taxon>Eukaryota</taxon>
        <taxon>Fungi</taxon>
        <taxon>Dikarya</taxon>
        <taxon>Ascomycota</taxon>
        <taxon>Saccharomycotina</taxon>
        <taxon>Saccharomycetes</taxon>
        <taxon>Saccharomycetales</taxon>
        <taxon>Saccharomycetaceae</taxon>
        <taxon>Eremothecium</taxon>
    </lineage>
</organism>
<dbReference type="Pfam" id="PF03914">
    <property type="entry name" value="CBF"/>
    <property type="match status" value="1"/>
</dbReference>
<dbReference type="GO" id="GO:0030691">
    <property type="term" value="C:Noc2p-Noc3p complex"/>
    <property type="evidence" value="ECO:0007669"/>
    <property type="project" value="EnsemblFungi"/>
</dbReference>
<evidence type="ECO:0000256" key="4">
    <source>
        <dbReference type="ARBA" id="ARBA00023242"/>
    </source>
</evidence>
<keyword evidence="3 6" id="KW-0175">Coiled coil</keyword>
<proteinExistence type="inferred from homology"/>